<feature type="transmembrane region" description="Helical" evidence="4">
    <location>
        <begin position="74"/>
        <end position="101"/>
    </location>
</feature>
<evidence type="ECO:0000256" key="4">
    <source>
        <dbReference type="SAM" id="Phobius"/>
    </source>
</evidence>
<gene>
    <name evidence="6" type="ORF">CEPIT_LOCUS10797</name>
</gene>
<feature type="repeat" description="PPR" evidence="2">
    <location>
        <begin position="707"/>
        <end position="741"/>
    </location>
</feature>
<keyword evidence="4" id="KW-0472">Membrane</keyword>
<feature type="repeat" description="PPR" evidence="2">
    <location>
        <begin position="495"/>
        <end position="529"/>
    </location>
</feature>
<dbReference type="Pfam" id="PF13812">
    <property type="entry name" value="PPR_3"/>
    <property type="match status" value="1"/>
</dbReference>
<organism evidence="6 7">
    <name type="scientific">Cuscuta epithymum</name>
    <dbReference type="NCBI Taxonomy" id="186058"/>
    <lineage>
        <taxon>Eukaryota</taxon>
        <taxon>Viridiplantae</taxon>
        <taxon>Streptophyta</taxon>
        <taxon>Embryophyta</taxon>
        <taxon>Tracheophyta</taxon>
        <taxon>Spermatophyta</taxon>
        <taxon>Magnoliopsida</taxon>
        <taxon>eudicotyledons</taxon>
        <taxon>Gunneridae</taxon>
        <taxon>Pentapetalae</taxon>
        <taxon>asterids</taxon>
        <taxon>lamiids</taxon>
        <taxon>Solanales</taxon>
        <taxon>Convolvulaceae</taxon>
        <taxon>Cuscuteae</taxon>
        <taxon>Cuscuta</taxon>
        <taxon>Cuscuta subgen. Cuscuta</taxon>
    </lineage>
</organism>
<name>A0AAV0D1Z2_9ASTE</name>
<dbReference type="AlphaFoldDB" id="A0AAV0D1Z2"/>
<evidence type="ECO:0000259" key="5">
    <source>
        <dbReference type="Pfam" id="PF17177"/>
    </source>
</evidence>
<dbReference type="PANTHER" id="PTHR47935">
    <property type="entry name" value="PENTATRICOPEPTIDE REPEAT-CONTAINING PROTEIN MRL1, CHLOROPLASTIC"/>
    <property type="match status" value="1"/>
</dbReference>
<dbReference type="NCBIfam" id="TIGR00756">
    <property type="entry name" value="PPR"/>
    <property type="match status" value="6"/>
</dbReference>
<dbReference type="Gene3D" id="1.25.40.10">
    <property type="entry name" value="Tetratricopeptide repeat domain"/>
    <property type="match status" value="3"/>
</dbReference>
<keyword evidence="1" id="KW-0677">Repeat</keyword>
<proteinExistence type="predicted"/>
<evidence type="ECO:0000313" key="6">
    <source>
        <dbReference type="EMBL" id="CAH9089332.1"/>
    </source>
</evidence>
<feature type="repeat" description="PPR" evidence="2">
    <location>
        <begin position="530"/>
        <end position="564"/>
    </location>
</feature>
<dbReference type="InterPro" id="IPR002885">
    <property type="entry name" value="PPR_rpt"/>
</dbReference>
<dbReference type="EMBL" id="CAMAPF010000062">
    <property type="protein sequence ID" value="CAH9089332.1"/>
    <property type="molecule type" value="Genomic_DNA"/>
</dbReference>
<accession>A0AAV0D1Z2</accession>
<evidence type="ECO:0000313" key="7">
    <source>
        <dbReference type="Proteomes" id="UP001152523"/>
    </source>
</evidence>
<evidence type="ECO:0000256" key="3">
    <source>
        <dbReference type="SAM" id="MobiDB-lite"/>
    </source>
</evidence>
<comment type="caution">
    <text evidence="6">The sequence shown here is derived from an EMBL/GenBank/DDBJ whole genome shotgun (WGS) entry which is preliminary data.</text>
</comment>
<dbReference type="FunFam" id="1.25.40.10:FF:000678">
    <property type="entry name" value="Pentatricopeptide repeat-containing protein MRL1 chloroplastic"/>
    <property type="match status" value="1"/>
</dbReference>
<dbReference type="Pfam" id="PF17177">
    <property type="entry name" value="PPR_long"/>
    <property type="match status" value="1"/>
</dbReference>
<feature type="domain" description="PROP1-like PPR" evidence="5">
    <location>
        <begin position="428"/>
        <end position="597"/>
    </location>
</feature>
<feature type="region of interest" description="Disordered" evidence="3">
    <location>
        <begin position="184"/>
        <end position="224"/>
    </location>
</feature>
<feature type="repeat" description="PPR" evidence="2">
    <location>
        <begin position="602"/>
        <end position="636"/>
    </location>
</feature>
<dbReference type="Proteomes" id="UP001152523">
    <property type="component" value="Unassembled WGS sequence"/>
</dbReference>
<dbReference type="PROSITE" id="PS51375">
    <property type="entry name" value="PPR"/>
    <property type="match status" value="7"/>
</dbReference>
<protein>
    <recommendedName>
        <fullName evidence="5">PROP1-like PPR domain-containing protein</fullName>
    </recommendedName>
</protein>
<feature type="repeat" description="PPR" evidence="2">
    <location>
        <begin position="425"/>
        <end position="459"/>
    </location>
</feature>
<evidence type="ECO:0000256" key="1">
    <source>
        <dbReference type="ARBA" id="ARBA00022737"/>
    </source>
</evidence>
<dbReference type="InterPro" id="IPR011990">
    <property type="entry name" value="TPR-like_helical_dom_sf"/>
</dbReference>
<keyword evidence="4" id="KW-0812">Transmembrane</keyword>
<sequence>METAFPSKARTLSQVSFSAVGPPTFYSHRVRFLGRGYHFGSSFSLRPPGLRSRRRCRKLIGIKFRTHSSRSLPVAHLSSATVVVLASSIVISALTIVFVLVSRKSTKANQALNELAVAFNHQIRNKVRVVVDRFFHPTAKWKDKANGSSSRRMAEASHAEHRIMEGMMQTSQNGLMRSTVNKVECPHPNTTTSRVVDSPVSLASEDASSSSKKDEFLTTSEAESEAHELYTVESLQESKITTDLPKAVLSSGSGVSLTAANTLTEKVDDILQQRHQPIAGSKMITHSIFFREPERKELYRFYEASAENQQGDEFGERVLGKSKNISNAKGISIIQSKCSRKASRSPGPKGKNTSNIHHISEQVDAYHHFLRSGRLTDCLRILEDMDNDGLLNTDKVYHAGFFQACRNEKAVSEAFRFTKLIHNPTLSTFNLLLSVCASCQDLEGAFRVLQLVKEAGLNADCKLYTTLISTCAKIGKINTMFEVFNKMVDAGVEPNVHTFGALIDGCAKAGQVSKAFSAYETMLSMHVKPDRVVFNSLITACGQSGEANQAFDVLAKMREGTHPIDPDHITIGALLKACLNTGQDDRVRDVYNLIHEYNIKGGAELYTIAVNSFSEKGDWELTCSIFNDMDKKGIAPDELFISAMVDAAGHAGKLDAAFELLKEARNNGVYTGTISYSSLMGACCNTKNWQKALQLYDEIKDMKLKRTVPMMNALITALCDAEKLQEAVDVLFEMKREGLLPNSITYSVLLVASEMSDDLDTGLMLLSEAKKDGVAPNLVMYSCLMGMCLRRFQKACTLGEPVLSYNSVQIQLNNKWTSLALMMYRETIAAGLTPTVKELSQVLGCLQLPRNACFKARLVEDHVFTFDDSKSSNLCSLIDGFGEYDPRAFQLIEEASSLGLIPLACLKGSPIVVNVKDLQIHTVEVYILTVLRGLKRRLAAGVRIPNITILLPVEQSQFQTPTEERTIKIAGRISQEVAALLRRLGLPYLGSGSLGKIQIKGISLRKWLQPKVEFPFSGEPTSLSFSETRLGKGITHQQRKIRTGDLSVP</sequence>
<feature type="repeat" description="PPR" evidence="2">
    <location>
        <begin position="460"/>
        <end position="494"/>
    </location>
</feature>
<keyword evidence="4" id="KW-1133">Transmembrane helix</keyword>
<dbReference type="Pfam" id="PF13041">
    <property type="entry name" value="PPR_2"/>
    <property type="match status" value="1"/>
</dbReference>
<dbReference type="PANTHER" id="PTHR47935:SF1">
    <property type="entry name" value="PENTATRICOPEPTIDE REPEAT-CONTAINING PROTEIN MRL1, CHLOROPLASTIC"/>
    <property type="match status" value="1"/>
</dbReference>
<dbReference type="InterPro" id="IPR033443">
    <property type="entry name" value="PROP1-like_PPR_dom"/>
</dbReference>
<reference evidence="6" key="1">
    <citation type="submission" date="2022-07" db="EMBL/GenBank/DDBJ databases">
        <authorList>
            <person name="Macas J."/>
            <person name="Novak P."/>
            <person name="Neumann P."/>
        </authorList>
    </citation>
    <scope>NUCLEOTIDE SEQUENCE</scope>
</reference>
<dbReference type="InterPro" id="IPR053303">
    <property type="entry name" value="Chloroplast_PPR"/>
</dbReference>
<feature type="repeat" description="PPR" evidence="2">
    <location>
        <begin position="672"/>
        <end position="706"/>
    </location>
</feature>
<keyword evidence="7" id="KW-1185">Reference proteome</keyword>
<evidence type="ECO:0000256" key="2">
    <source>
        <dbReference type="PROSITE-ProRule" id="PRU00708"/>
    </source>
</evidence>